<comment type="subunit">
    <text evidence="4">Component of a multi-subunit COQ enzyme complex, composed of at least COQ3, COQ4, COQ5, COQ6, COQ7 and COQ9. Interacts with PYURF; the interaction is direct, stabilizes COQ5 protein and associates PYURF with COQ enzyme complex.</text>
</comment>
<name>A0AAW2H618_9NEOP</name>
<reference evidence="5" key="1">
    <citation type="journal article" date="2024" name="Gigascience">
        <title>Chromosome-level genome of the poultry shaft louse Menopon gallinae provides insight into the host-switching and adaptive evolution of parasitic lice.</title>
        <authorList>
            <person name="Xu Y."/>
            <person name="Ma L."/>
            <person name="Liu S."/>
            <person name="Liang Y."/>
            <person name="Liu Q."/>
            <person name="He Z."/>
            <person name="Tian L."/>
            <person name="Duan Y."/>
            <person name="Cai W."/>
            <person name="Li H."/>
            <person name="Song F."/>
        </authorList>
    </citation>
    <scope>NUCLEOTIDE SEQUENCE</scope>
    <source>
        <strain evidence="5">Cailab_2023a</strain>
    </source>
</reference>
<comment type="caution">
    <text evidence="5">The sequence shown here is derived from an EMBL/GenBank/DDBJ whole genome shotgun (WGS) entry which is preliminary data.</text>
</comment>
<dbReference type="Pfam" id="PF01209">
    <property type="entry name" value="Ubie_methyltran"/>
    <property type="match status" value="1"/>
</dbReference>
<proteinExistence type="predicted"/>
<sequence>MIIKGLERSLDLGYLNKITWILSNAESLPFKDSIFDAYTTAFCFRNLTDIQKGLNEANRVLKRGGKFYCLEFSKVDNKLLNYLYQLWSFKVIPKIGEIIAKNKEAYEYLVESIAKFHPACEYKSLIEEAGFKNVSYKKLSNGIACIHVGEKL</sequence>
<keyword evidence="2" id="KW-0808">Transferase</keyword>
<evidence type="ECO:0000256" key="4">
    <source>
        <dbReference type="ARBA" id="ARBA00046387"/>
    </source>
</evidence>
<dbReference type="PANTHER" id="PTHR43591:SF24">
    <property type="entry name" value="2-METHOXY-6-POLYPRENYL-1,4-BENZOQUINOL METHYLASE, MITOCHONDRIAL"/>
    <property type="match status" value="1"/>
</dbReference>
<evidence type="ECO:0000313" key="5">
    <source>
        <dbReference type="EMBL" id="KAL0263833.1"/>
    </source>
</evidence>
<evidence type="ECO:0000256" key="2">
    <source>
        <dbReference type="ARBA" id="ARBA00022679"/>
    </source>
</evidence>
<protein>
    <recommendedName>
        <fullName evidence="6">2-methoxy-6-polyprenyl-1,4-benzoquinol methylase, mitochondrial</fullName>
    </recommendedName>
</protein>
<dbReference type="AlphaFoldDB" id="A0AAW2H618"/>
<dbReference type="PROSITE" id="PS51608">
    <property type="entry name" value="SAM_MT_UBIE"/>
    <property type="match status" value="1"/>
</dbReference>
<evidence type="ECO:0008006" key="6">
    <source>
        <dbReference type="Google" id="ProtNLM"/>
    </source>
</evidence>
<dbReference type="NCBIfam" id="TIGR01934">
    <property type="entry name" value="MenG_MenH_UbiE"/>
    <property type="match status" value="1"/>
</dbReference>
<gene>
    <name evidence="5" type="ORF">PYX00_011133</name>
</gene>
<evidence type="ECO:0000256" key="3">
    <source>
        <dbReference type="ARBA" id="ARBA00022691"/>
    </source>
</evidence>
<accession>A0AAW2H618</accession>
<dbReference type="CDD" id="cd02440">
    <property type="entry name" value="AdoMet_MTases"/>
    <property type="match status" value="1"/>
</dbReference>
<dbReference type="GO" id="GO:0032259">
    <property type="term" value="P:methylation"/>
    <property type="evidence" value="ECO:0007669"/>
    <property type="project" value="UniProtKB-KW"/>
</dbReference>
<dbReference type="PANTHER" id="PTHR43591">
    <property type="entry name" value="METHYLTRANSFERASE"/>
    <property type="match status" value="1"/>
</dbReference>
<dbReference type="GO" id="GO:0008425">
    <property type="term" value="F:2-methoxy-6-polyprenyl-1,4-benzoquinol methyltransferase activity"/>
    <property type="evidence" value="ECO:0007669"/>
    <property type="project" value="TreeGrafter"/>
</dbReference>
<dbReference type="InterPro" id="IPR004033">
    <property type="entry name" value="UbiE/COQ5_MeTrFase"/>
</dbReference>
<evidence type="ECO:0000256" key="1">
    <source>
        <dbReference type="ARBA" id="ARBA00022603"/>
    </source>
</evidence>
<dbReference type="EMBL" id="JARGDH010000093">
    <property type="protein sequence ID" value="KAL0263833.1"/>
    <property type="molecule type" value="Genomic_DNA"/>
</dbReference>
<dbReference type="Gene3D" id="3.40.50.150">
    <property type="entry name" value="Vaccinia Virus protein VP39"/>
    <property type="match status" value="1"/>
</dbReference>
<organism evidence="5">
    <name type="scientific">Menopon gallinae</name>
    <name type="common">poultry shaft louse</name>
    <dbReference type="NCBI Taxonomy" id="328185"/>
    <lineage>
        <taxon>Eukaryota</taxon>
        <taxon>Metazoa</taxon>
        <taxon>Ecdysozoa</taxon>
        <taxon>Arthropoda</taxon>
        <taxon>Hexapoda</taxon>
        <taxon>Insecta</taxon>
        <taxon>Pterygota</taxon>
        <taxon>Neoptera</taxon>
        <taxon>Paraneoptera</taxon>
        <taxon>Psocodea</taxon>
        <taxon>Troctomorpha</taxon>
        <taxon>Phthiraptera</taxon>
        <taxon>Amblycera</taxon>
        <taxon>Menoponidae</taxon>
        <taxon>Menopon</taxon>
    </lineage>
</organism>
<keyword evidence="1" id="KW-0489">Methyltransferase</keyword>
<dbReference type="PROSITE" id="PS01184">
    <property type="entry name" value="UBIE_2"/>
    <property type="match status" value="1"/>
</dbReference>
<dbReference type="SUPFAM" id="SSF53335">
    <property type="entry name" value="S-adenosyl-L-methionine-dependent methyltransferases"/>
    <property type="match status" value="1"/>
</dbReference>
<dbReference type="InterPro" id="IPR023576">
    <property type="entry name" value="UbiE/COQ5_MeTrFase_CS"/>
</dbReference>
<dbReference type="InterPro" id="IPR029063">
    <property type="entry name" value="SAM-dependent_MTases_sf"/>
</dbReference>
<keyword evidence="3" id="KW-0949">S-adenosyl-L-methionine</keyword>